<name>A0ABX2L660_9EURY</name>
<dbReference type="EMBL" id="JABUQZ010000001">
    <property type="protein sequence ID" value="NUC70865.1"/>
    <property type="molecule type" value="Genomic_DNA"/>
</dbReference>
<evidence type="ECO:0000313" key="3">
    <source>
        <dbReference type="Proteomes" id="UP001016761"/>
    </source>
</evidence>
<evidence type="ECO:0000259" key="1">
    <source>
        <dbReference type="Pfam" id="PF00884"/>
    </source>
</evidence>
<dbReference type="Pfam" id="PF00884">
    <property type="entry name" value="Sulfatase"/>
    <property type="match status" value="1"/>
</dbReference>
<dbReference type="PANTHER" id="PTHR43751">
    <property type="entry name" value="SULFATASE"/>
    <property type="match status" value="1"/>
</dbReference>
<dbReference type="Proteomes" id="UP001016761">
    <property type="component" value="Unassembled WGS sequence"/>
</dbReference>
<organism evidence="2 3">
    <name type="scientific">Haloterrigena gelatinilytica</name>
    <dbReference type="NCBI Taxonomy" id="2741724"/>
    <lineage>
        <taxon>Archaea</taxon>
        <taxon>Methanobacteriati</taxon>
        <taxon>Methanobacteriota</taxon>
        <taxon>Stenosarchaea group</taxon>
        <taxon>Halobacteria</taxon>
        <taxon>Halobacteriales</taxon>
        <taxon>Natrialbaceae</taxon>
        <taxon>Haloterrigena</taxon>
    </lineage>
</organism>
<reference evidence="2 3" key="1">
    <citation type="submission" date="2020-06" db="EMBL/GenBank/DDBJ databases">
        <title>Haloterrigena sp. nov., an extremely halophilic archaeon isolated from a saline sediment.</title>
        <authorList>
            <person name="Liu B.-B."/>
        </authorList>
    </citation>
    <scope>NUCLEOTIDE SEQUENCE [LARGE SCALE GENOMIC DNA]</scope>
    <source>
        <strain evidence="2 3">SYSU A558-1</strain>
    </source>
</reference>
<dbReference type="InterPro" id="IPR000917">
    <property type="entry name" value="Sulfatase_N"/>
</dbReference>
<dbReference type="Gene3D" id="3.40.720.10">
    <property type="entry name" value="Alkaline Phosphatase, subunit A"/>
    <property type="match status" value="1"/>
</dbReference>
<accession>A0ABX2L660</accession>
<proteinExistence type="predicted"/>
<gene>
    <name evidence="2" type="ORF">HTZ84_00820</name>
</gene>
<comment type="caution">
    <text evidence="2">The sequence shown here is derived from an EMBL/GenBank/DDBJ whole genome shotgun (WGS) entry which is preliminary data.</text>
</comment>
<keyword evidence="3" id="KW-1185">Reference proteome</keyword>
<protein>
    <submittedName>
        <fullName evidence="2">Sulfatase-like hydrolase/transferase</fullName>
    </submittedName>
</protein>
<evidence type="ECO:0000313" key="2">
    <source>
        <dbReference type="EMBL" id="NUC70865.1"/>
    </source>
</evidence>
<dbReference type="RefSeq" id="WP_174678940.1">
    <property type="nucleotide sequence ID" value="NZ_JABUQZ010000001.1"/>
</dbReference>
<feature type="domain" description="Sulfatase N-terminal" evidence="1">
    <location>
        <begin position="6"/>
        <end position="345"/>
    </location>
</feature>
<dbReference type="SUPFAM" id="SSF53649">
    <property type="entry name" value="Alkaline phosphatase-like"/>
    <property type="match status" value="1"/>
</dbReference>
<dbReference type="PANTHER" id="PTHR43751:SF3">
    <property type="entry name" value="SULFATASE N-TERMINAL DOMAIN-CONTAINING PROTEIN"/>
    <property type="match status" value="1"/>
</dbReference>
<dbReference type="InterPro" id="IPR052701">
    <property type="entry name" value="GAG_Ulvan_Degrading_Sulfatases"/>
</dbReference>
<sequence>METDRPNILLVILDTTRAENCSLYGYQRETTPFLERFASEATVYTQARAPGPDSILSHVSMWSGLSVPDHGVYSYMEEIEAGHSIWEELRDEGYSTGAFTENPFFTIEDIGLCHGFQTVCGPLPKPFKSGLNPKEYVGSKEQFFRDAWQSKTPIRSGVNGLGTKFVNTKIGSRIEPYLSTNADDYVDAFLNWEREIETPWAAVVNLMDAHGPYYPSRKNDRWSSRADWRTQDDVDEMIWDFASGRRPWHDRKRLIGLYDGGIRDADAGVFHLVNQLKKRGELGNTLLVITADHGEAFGEESRIRDGIRISQHSTGLHECLTWVPLVVSRPGQSEGACIDKPVSLTRFYEVASAAARQQREPFVKDEPVLAATPGIENRMTMPETVRKHCPDDYDRYTGDLVAEYGMSEDGVTKTLRWKDRKATVVCPSPGSSYRTDYTTPDVELREFGTKSIAADKTETVDGNTLKRLQDLGYA</sequence>
<dbReference type="InterPro" id="IPR017850">
    <property type="entry name" value="Alkaline_phosphatase_core_sf"/>
</dbReference>